<accession>A0AAV4KH53</accession>
<comment type="caution">
    <text evidence="1">The sequence shown here is derived from an EMBL/GenBank/DDBJ whole genome shotgun (WGS) entry which is preliminary data.</text>
</comment>
<protein>
    <submittedName>
        <fullName evidence="1">Uncharacterized protein</fullName>
    </submittedName>
</protein>
<gene>
    <name evidence="1" type="ORF">GCM10010497_23890</name>
</gene>
<proteinExistence type="predicted"/>
<reference evidence="1 2" key="1">
    <citation type="journal article" date="2014" name="Int. J. Syst. Evol. Microbiol.">
        <title>Complete genome sequence of Corynebacterium casei LMG S-19264T (=DSM 44701T), isolated from a smear-ripened cheese.</title>
        <authorList>
            <consortium name="US DOE Joint Genome Institute (JGI-PGF)"/>
            <person name="Walter F."/>
            <person name="Albersmeier A."/>
            <person name="Kalinowski J."/>
            <person name="Ruckert C."/>
        </authorList>
    </citation>
    <scope>NUCLEOTIDE SEQUENCE [LARGE SCALE GENOMIC DNA]</scope>
    <source>
        <strain evidence="1 2">JCM 4205</strain>
    </source>
</reference>
<dbReference type="Proteomes" id="UP000642014">
    <property type="component" value="Unassembled WGS sequence"/>
</dbReference>
<evidence type="ECO:0000313" key="1">
    <source>
        <dbReference type="EMBL" id="GGR20781.1"/>
    </source>
</evidence>
<sequence>MNGAIQDGSDAVITPGTVHGTITAMSGQVLVSLISLGGVVLTTELSQLPGGRALYDPRPGEPPEPDPGIACRFHCTGHTSCPARSCGPDGLSVDSGAGWCGTARMGKTLKDSHRGKGADGGLLREGGPVLACGPP</sequence>
<organism evidence="1 2">
    <name type="scientific">Streptomyces cinereoruber</name>
    <dbReference type="NCBI Taxonomy" id="67260"/>
    <lineage>
        <taxon>Bacteria</taxon>
        <taxon>Bacillati</taxon>
        <taxon>Actinomycetota</taxon>
        <taxon>Actinomycetes</taxon>
        <taxon>Kitasatosporales</taxon>
        <taxon>Streptomycetaceae</taxon>
        <taxon>Streptomyces</taxon>
    </lineage>
</organism>
<evidence type="ECO:0000313" key="2">
    <source>
        <dbReference type="Proteomes" id="UP000642014"/>
    </source>
</evidence>
<dbReference type="EMBL" id="BMSJ01000003">
    <property type="protein sequence ID" value="GGR20781.1"/>
    <property type="molecule type" value="Genomic_DNA"/>
</dbReference>
<name>A0AAV4KH53_9ACTN</name>
<dbReference type="AlphaFoldDB" id="A0AAV4KH53"/>